<dbReference type="Gene3D" id="1.10.101.10">
    <property type="entry name" value="PGBD-like superfamily/PGBD"/>
    <property type="match status" value="1"/>
</dbReference>
<feature type="chain" id="PRO_5035184258" description="Peptidoglycan binding protein" evidence="1">
    <location>
        <begin position="33"/>
        <end position="154"/>
    </location>
</feature>
<dbReference type="AlphaFoldDB" id="A0A8J3P4D7"/>
<keyword evidence="3" id="KW-1185">Reference proteome</keyword>
<protein>
    <recommendedName>
        <fullName evidence="4">Peptidoglycan binding protein</fullName>
    </recommendedName>
</protein>
<evidence type="ECO:0000256" key="1">
    <source>
        <dbReference type="SAM" id="SignalP"/>
    </source>
</evidence>
<evidence type="ECO:0000313" key="2">
    <source>
        <dbReference type="EMBL" id="GIG03723.1"/>
    </source>
</evidence>
<evidence type="ECO:0008006" key="4">
    <source>
        <dbReference type="Google" id="ProtNLM"/>
    </source>
</evidence>
<evidence type="ECO:0000313" key="3">
    <source>
        <dbReference type="Proteomes" id="UP000630887"/>
    </source>
</evidence>
<dbReference type="InterPro" id="IPR036366">
    <property type="entry name" value="PGBDSf"/>
</dbReference>
<reference evidence="2 3" key="1">
    <citation type="submission" date="2021-01" db="EMBL/GenBank/DDBJ databases">
        <title>Whole genome shotgun sequence of Catellatospora coxensis NBRC 107359.</title>
        <authorList>
            <person name="Komaki H."/>
            <person name="Tamura T."/>
        </authorList>
    </citation>
    <scope>NUCLEOTIDE SEQUENCE [LARGE SCALE GENOMIC DNA]</scope>
    <source>
        <strain evidence="2 3">NBRC 107359</strain>
    </source>
</reference>
<accession>A0A8J3P4D7</accession>
<comment type="caution">
    <text evidence="2">The sequence shown here is derived from an EMBL/GenBank/DDBJ whole genome shotgun (WGS) entry which is preliminary data.</text>
</comment>
<proteinExistence type="predicted"/>
<dbReference type="EMBL" id="BONI01000002">
    <property type="protein sequence ID" value="GIG03723.1"/>
    <property type="molecule type" value="Genomic_DNA"/>
</dbReference>
<sequence>MFKSGTRRGLAAVVIVLAAAVVQLVGPSAAHAANPQCDGRGTLIRDYGGSGTYSASIPAYRSSNFNCWLLRGSHNAGVGELQRALNFNFGGWEGYEWLDDDNDFGGKTQAALKFAQNYWRNNIDPNVKVDGGYGTQTRTYLCWPMMNGSGCIYY</sequence>
<dbReference type="RefSeq" id="WP_203688192.1">
    <property type="nucleotide sequence ID" value="NZ_BAAALC010000001.1"/>
</dbReference>
<dbReference type="Proteomes" id="UP000630887">
    <property type="component" value="Unassembled WGS sequence"/>
</dbReference>
<name>A0A8J3P4D7_9ACTN</name>
<feature type="signal peptide" evidence="1">
    <location>
        <begin position="1"/>
        <end position="32"/>
    </location>
</feature>
<organism evidence="2 3">
    <name type="scientific">Catellatospora coxensis</name>
    <dbReference type="NCBI Taxonomy" id="310354"/>
    <lineage>
        <taxon>Bacteria</taxon>
        <taxon>Bacillati</taxon>
        <taxon>Actinomycetota</taxon>
        <taxon>Actinomycetes</taxon>
        <taxon>Micromonosporales</taxon>
        <taxon>Micromonosporaceae</taxon>
        <taxon>Catellatospora</taxon>
    </lineage>
</organism>
<keyword evidence="1" id="KW-0732">Signal</keyword>
<gene>
    <name evidence="2" type="ORF">Cco03nite_04230</name>
</gene>